<dbReference type="EC" id="3.1.3.1" evidence="2 10"/>
<dbReference type="InterPro" id="IPR001952">
    <property type="entry name" value="Alkaline_phosphatase"/>
</dbReference>
<feature type="region of interest" description="Disordered" evidence="11">
    <location>
        <begin position="293"/>
        <end position="342"/>
    </location>
</feature>
<dbReference type="HOGENOM" id="CLU_007056_0_0_1"/>
<comment type="cofactor">
    <cofactor evidence="8">
        <name>Zn(2+)</name>
        <dbReference type="ChEBI" id="CHEBI:29105"/>
    </cofactor>
    <text evidence="8">Binds 2 Zn(2+) ions.</text>
</comment>
<evidence type="ECO:0000256" key="3">
    <source>
        <dbReference type="ARBA" id="ARBA00022553"/>
    </source>
</evidence>
<feature type="compositionally biased region" description="Basic and acidic residues" evidence="11">
    <location>
        <begin position="598"/>
        <end position="607"/>
    </location>
</feature>
<feature type="compositionally biased region" description="Low complexity" evidence="11">
    <location>
        <begin position="658"/>
        <end position="672"/>
    </location>
</feature>
<feature type="binding site" evidence="8">
    <location>
        <position position="948"/>
    </location>
    <ligand>
        <name>Zn(2+)</name>
        <dbReference type="ChEBI" id="CHEBI:29105"/>
        <label>2</label>
    </ligand>
</feature>
<sequence length="1143" mass="124916">MSSPDEYDAKANDPPLIERFSTIKSYTTTQATYPKLRVFYRRHQQANCLPTSPAPIPLLVFIHGLGGSVAQFHALLTSLTPIASCLAVDLPGCGLSDFEPKDWESYSTDALIELLETVIEDHREVAAGQGVILIGHSMGASLAALLANPRKPVTELHKHVLGLVGICPSAMQLTPIQLAVLRALLWIPGFIFDLWRAWDRRGGLESPSVHRFVGANADAESKRLQCMYNHQSKTAVWRRMAWGALPKSVRAGATPSGMPSLDVWAGLDMPVFLVGGEDDVVTPVTEIDKIASRLQSTTSAEGDESTSEFVGQSEEQPQEQAQAKTQDTGLANGIPPLPSHPKKVVVTTKLPKPAGHGLLYSPATAPILSGLISDFLSAHVTGRLSLGWQLQYLCKDGKWDVKNLEKWRNVAPVSAPIGGVFRAIKTLREVDDEHCPRVFVQRWGNVIKDIVDISHDNPVYDPSGLEAGGIHYHKYPTVSKVPPSESEIRGFVDVVDKIRAEQKVRAKIEGWKDGYAVGVHCHYGFNRTGFLIACYLVERCGFTAKEAIEAFAKARPNGIRHEHFKDRLPTELAKSKSSAAMSPSSERTPLLADAQPRTSEDSTRRAEEEDAALHGQTLPPAPRSRGLVMRELILFIWALAATAGAIILAVIVQHRDSTTPSAPLAPGSPSAGEPYKKNGSKSQKRNLIFMVSDGMGPASLSLTRSFRQYTSSLPYDDTLTLDKHFWGTSRTRSTNSWVTDSAAGATAFSCGRKSYNGAIAMLPGHKPCGTQDEIALHEIGEGVLGRVVDVILGGGRCHFLSNQTQGSCRQDSIDVISIGQKRHGWTYAGDRAAFDQLAQGKNATLPLIGLFAQTDVPFEIDRRHMTDIYPSLSEMAATALTALEEATKDSDKGFFLMIEGSRIDHAGHINDPAAQVREVLEYDKTFKLVLDFLEKSDTEGILVATSDHETGGLATAWQAPDELPVYNWHPSVLARANASAEYLSFLLRDHILASPSDQESLMSWINTHLVTKYLGITDALETELSALASNPLAAPSIFARMVSTRARVGWSTHGHSAVDVNIYSSGGPAVEKLRGNVENTDIGQFLIDYLGVDVDQITKELREKMGIEEKEEEVTVMDKEWEKEDKQVTGGHPVEWLKNVIDL</sequence>
<dbReference type="PROSITE" id="PS00123">
    <property type="entry name" value="ALKALINE_PHOSPHATASE"/>
    <property type="match status" value="1"/>
</dbReference>
<dbReference type="Pfam" id="PF00782">
    <property type="entry name" value="DSPc"/>
    <property type="match status" value="1"/>
</dbReference>
<dbReference type="SMART" id="SM00404">
    <property type="entry name" value="PTPc_motif"/>
    <property type="match status" value="1"/>
</dbReference>
<dbReference type="SMART" id="SM00098">
    <property type="entry name" value="alkPPc"/>
    <property type="match status" value="1"/>
</dbReference>
<feature type="binding site" evidence="8">
    <location>
        <position position="908"/>
    </location>
    <ligand>
        <name>Zn(2+)</name>
        <dbReference type="ChEBI" id="CHEBI:29105"/>
        <label>2</label>
    </ligand>
</feature>
<feature type="region of interest" description="Disordered" evidence="11">
    <location>
        <begin position="562"/>
        <end position="620"/>
    </location>
</feature>
<dbReference type="GO" id="GO:0004035">
    <property type="term" value="F:alkaline phosphatase activity"/>
    <property type="evidence" value="ECO:0007669"/>
    <property type="project" value="UniProtKB-EC"/>
</dbReference>
<dbReference type="InterPro" id="IPR018299">
    <property type="entry name" value="Alkaline_phosphatase_AS"/>
</dbReference>
<feature type="compositionally biased region" description="Low complexity" evidence="11">
    <location>
        <begin position="575"/>
        <end position="585"/>
    </location>
</feature>
<dbReference type="InterPro" id="IPR000387">
    <property type="entry name" value="Tyr_Pase_dom"/>
</dbReference>
<evidence type="ECO:0000256" key="2">
    <source>
        <dbReference type="ARBA" id="ARBA00012647"/>
    </source>
</evidence>
<feature type="domain" description="Tyrosine specific protein phosphatases" evidence="12">
    <location>
        <begin position="489"/>
        <end position="562"/>
    </location>
</feature>
<name>G0S6W0_CHATD</name>
<dbReference type="GO" id="GO:0140096">
    <property type="term" value="F:catalytic activity, acting on a protein"/>
    <property type="evidence" value="ECO:0007669"/>
    <property type="project" value="UniProtKB-ARBA"/>
</dbReference>
<feature type="compositionally biased region" description="Low complexity" evidence="11">
    <location>
        <begin position="312"/>
        <end position="326"/>
    </location>
</feature>
<keyword evidence="6 8" id="KW-0862">Zinc</keyword>
<dbReference type="GO" id="GO:0046872">
    <property type="term" value="F:metal ion binding"/>
    <property type="evidence" value="ECO:0007669"/>
    <property type="project" value="UniProtKB-KW"/>
</dbReference>
<evidence type="ECO:0000256" key="5">
    <source>
        <dbReference type="ARBA" id="ARBA00022801"/>
    </source>
</evidence>
<dbReference type="CDD" id="cd16012">
    <property type="entry name" value="ALP"/>
    <property type="match status" value="1"/>
</dbReference>
<evidence type="ECO:0000256" key="1">
    <source>
        <dbReference type="ARBA" id="ARBA00005984"/>
    </source>
</evidence>
<evidence type="ECO:0000256" key="11">
    <source>
        <dbReference type="SAM" id="MobiDB-lite"/>
    </source>
</evidence>
<dbReference type="InterPro" id="IPR017850">
    <property type="entry name" value="Alkaline_phosphatase_core_sf"/>
</dbReference>
<gene>
    <name evidence="13" type="ORF">CTHT_0027060</name>
</gene>
<evidence type="ECO:0000256" key="6">
    <source>
        <dbReference type="ARBA" id="ARBA00022833"/>
    </source>
</evidence>
<dbReference type="Proteomes" id="UP000008066">
    <property type="component" value="Unassembled WGS sequence"/>
</dbReference>
<organism evidence="14">
    <name type="scientific">Chaetomium thermophilum (strain DSM 1495 / CBS 144.50 / IMI 039719)</name>
    <name type="common">Thermochaetoides thermophila</name>
    <dbReference type="NCBI Taxonomy" id="759272"/>
    <lineage>
        <taxon>Eukaryota</taxon>
        <taxon>Fungi</taxon>
        <taxon>Dikarya</taxon>
        <taxon>Ascomycota</taxon>
        <taxon>Pezizomycotina</taxon>
        <taxon>Sordariomycetes</taxon>
        <taxon>Sordariomycetidae</taxon>
        <taxon>Sordariales</taxon>
        <taxon>Chaetomiaceae</taxon>
        <taxon>Thermochaetoides</taxon>
    </lineage>
</organism>
<feature type="binding site" evidence="8">
    <location>
        <position position="899"/>
    </location>
    <ligand>
        <name>Mg(2+)</name>
        <dbReference type="ChEBI" id="CHEBI:18420"/>
    </ligand>
</feature>
<dbReference type="InterPro" id="IPR016130">
    <property type="entry name" value="Tyr_Pase_AS"/>
</dbReference>
<keyword evidence="3" id="KW-0597">Phosphoprotein</keyword>
<keyword evidence="7 8" id="KW-0460">Magnesium</keyword>
<dbReference type="PROSITE" id="PS00383">
    <property type="entry name" value="TYR_PHOSPHATASE_1"/>
    <property type="match status" value="1"/>
</dbReference>
<evidence type="ECO:0000256" key="4">
    <source>
        <dbReference type="ARBA" id="ARBA00022723"/>
    </source>
</evidence>
<dbReference type="CDD" id="cd14502">
    <property type="entry name" value="RNA_5'-triphosphatase"/>
    <property type="match status" value="1"/>
</dbReference>
<dbReference type="OrthoDB" id="428974at2759"/>
<comment type="similarity">
    <text evidence="1 9">Belongs to the alkaline phosphatase family.</text>
</comment>
<feature type="region of interest" description="Disordered" evidence="11">
    <location>
        <begin position="658"/>
        <end position="682"/>
    </location>
</feature>
<dbReference type="InterPro" id="IPR003595">
    <property type="entry name" value="Tyr_Pase_cat"/>
</dbReference>
<dbReference type="GO" id="GO:0000329">
    <property type="term" value="C:fungal-type vacuole membrane"/>
    <property type="evidence" value="ECO:0007669"/>
    <property type="project" value="TreeGrafter"/>
</dbReference>
<dbReference type="KEGG" id="cthr:CTHT_0027060"/>
<reference evidence="13 14" key="1">
    <citation type="journal article" date="2011" name="Cell">
        <title>Insight into structure and assembly of the nuclear pore complex by utilizing the genome of a eukaryotic thermophile.</title>
        <authorList>
            <person name="Amlacher S."/>
            <person name="Sarges P."/>
            <person name="Flemming D."/>
            <person name="van Noort V."/>
            <person name="Kunze R."/>
            <person name="Devos D.P."/>
            <person name="Arumugam M."/>
            <person name="Bork P."/>
            <person name="Hurt E."/>
        </authorList>
    </citation>
    <scope>NUCLEOTIDE SEQUENCE [LARGE SCALE GENOMIC DNA]</scope>
    <source>
        <strain evidence="14">DSM 1495 / CBS 144.50 / IMI 039719</strain>
    </source>
</reference>
<dbReference type="AlphaFoldDB" id="G0S6W0"/>
<feature type="binding site" evidence="8">
    <location>
        <position position="947"/>
    </location>
    <ligand>
        <name>Zn(2+)</name>
        <dbReference type="ChEBI" id="CHEBI:29105"/>
        <label>2</label>
    </ligand>
</feature>
<dbReference type="PANTHER" id="PTHR11596:SF5">
    <property type="entry name" value="ALKALINE PHOSPHATASE"/>
    <property type="match status" value="1"/>
</dbReference>
<keyword evidence="14" id="KW-1185">Reference proteome</keyword>
<dbReference type="InterPro" id="IPR000073">
    <property type="entry name" value="AB_hydrolase_1"/>
</dbReference>
<dbReference type="InterPro" id="IPR029021">
    <property type="entry name" value="Prot-tyrosine_phosphatase-like"/>
</dbReference>
<dbReference type="SUPFAM" id="SSF52799">
    <property type="entry name" value="(Phosphotyrosine protein) phosphatases II"/>
    <property type="match status" value="1"/>
</dbReference>
<evidence type="ECO:0000256" key="10">
    <source>
        <dbReference type="RuleBase" id="RU003947"/>
    </source>
</evidence>
<dbReference type="GeneID" id="18256744"/>
<dbReference type="FunFam" id="3.40.50.1820:FF:000273">
    <property type="entry name" value="Dual specificity phosphatase catalytic domain protein"/>
    <property type="match status" value="1"/>
</dbReference>
<evidence type="ECO:0000256" key="7">
    <source>
        <dbReference type="ARBA" id="ARBA00022842"/>
    </source>
</evidence>
<dbReference type="eggNOG" id="KOG4126">
    <property type="taxonomic scope" value="Eukaryota"/>
</dbReference>
<keyword evidence="5 10" id="KW-0378">Hydrolase</keyword>
<dbReference type="Gene3D" id="3.90.190.10">
    <property type="entry name" value="Protein tyrosine phosphatase superfamily"/>
    <property type="match status" value="1"/>
</dbReference>
<dbReference type="Pfam" id="PF00245">
    <property type="entry name" value="Alk_phosphatase"/>
    <property type="match status" value="2"/>
</dbReference>
<dbReference type="SUPFAM" id="SSF53474">
    <property type="entry name" value="alpha/beta-Hydrolases"/>
    <property type="match status" value="1"/>
</dbReference>
<dbReference type="Gene3D" id="3.40.50.1820">
    <property type="entry name" value="alpha/beta hydrolase"/>
    <property type="match status" value="1"/>
</dbReference>
<dbReference type="Pfam" id="PF12697">
    <property type="entry name" value="Abhydrolase_6"/>
    <property type="match status" value="1"/>
</dbReference>
<proteinExistence type="inferred from homology"/>
<feature type="binding site" evidence="8">
    <location>
        <position position="1055"/>
    </location>
    <ligand>
        <name>Zn(2+)</name>
        <dbReference type="ChEBI" id="CHEBI:29105"/>
        <label>2</label>
    </ligand>
</feature>
<dbReference type="eggNOG" id="KOG2386">
    <property type="taxonomic scope" value="Eukaryota"/>
</dbReference>
<feature type="binding site" evidence="8">
    <location>
        <position position="904"/>
    </location>
    <ligand>
        <name>Zn(2+)</name>
        <dbReference type="ChEBI" id="CHEBI:29105"/>
        <label>2</label>
    </ligand>
</feature>
<dbReference type="SUPFAM" id="SSF53649">
    <property type="entry name" value="Alkaline phosphatase-like"/>
    <property type="match status" value="1"/>
</dbReference>
<evidence type="ECO:0000256" key="8">
    <source>
        <dbReference type="PIRSR" id="PIRSR601952-2"/>
    </source>
</evidence>
<comment type="cofactor">
    <cofactor evidence="8">
        <name>Mg(2+)</name>
        <dbReference type="ChEBI" id="CHEBI:18420"/>
    </cofactor>
    <text evidence="8">Binds 1 Mg(2+) ion.</text>
</comment>
<dbReference type="PANTHER" id="PTHR11596">
    <property type="entry name" value="ALKALINE PHOSPHATASE"/>
    <property type="match status" value="1"/>
</dbReference>
<dbReference type="EMBL" id="GL988041">
    <property type="protein sequence ID" value="EGS20868.1"/>
    <property type="molecule type" value="Genomic_DNA"/>
</dbReference>
<comment type="catalytic activity">
    <reaction evidence="10">
        <text>a phosphate monoester + H2O = an alcohol + phosphate</text>
        <dbReference type="Rhea" id="RHEA:15017"/>
        <dbReference type="ChEBI" id="CHEBI:15377"/>
        <dbReference type="ChEBI" id="CHEBI:30879"/>
        <dbReference type="ChEBI" id="CHEBI:43474"/>
        <dbReference type="ChEBI" id="CHEBI:67140"/>
        <dbReference type="EC" id="3.1.3.1"/>
    </reaction>
</comment>
<accession>G0S6W0</accession>
<dbReference type="InterPro" id="IPR000340">
    <property type="entry name" value="Dual-sp_phosphatase_cat-dom"/>
</dbReference>
<dbReference type="FunFam" id="3.90.190.10:FF:000090">
    <property type="entry name" value="Dual specificity phosphatase catalytic domain protein"/>
    <property type="match status" value="1"/>
</dbReference>
<keyword evidence="4 8" id="KW-0479">Metal-binding</keyword>
<dbReference type="PROSITE" id="PS50056">
    <property type="entry name" value="TYR_PHOSPHATASE_2"/>
    <property type="match status" value="1"/>
</dbReference>
<evidence type="ECO:0000259" key="12">
    <source>
        <dbReference type="PROSITE" id="PS50056"/>
    </source>
</evidence>
<dbReference type="PRINTS" id="PR00113">
    <property type="entry name" value="ALKPHPHTASE"/>
</dbReference>
<dbReference type="Gene3D" id="3.40.720.10">
    <property type="entry name" value="Alkaline Phosphatase, subunit A"/>
    <property type="match status" value="2"/>
</dbReference>
<evidence type="ECO:0000313" key="13">
    <source>
        <dbReference type="EMBL" id="EGS20868.1"/>
    </source>
</evidence>
<protein>
    <recommendedName>
        <fullName evidence="2 10">Alkaline phosphatase</fullName>
        <ecNumber evidence="2 10">3.1.3.1</ecNumber>
    </recommendedName>
</protein>
<evidence type="ECO:0000256" key="9">
    <source>
        <dbReference type="RuleBase" id="RU003946"/>
    </source>
</evidence>
<dbReference type="STRING" id="759272.G0S6W0"/>
<dbReference type="InterPro" id="IPR029058">
    <property type="entry name" value="AB_hydrolase_fold"/>
</dbReference>
<evidence type="ECO:0000313" key="14">
    <source>
        <dbReference type="Proteomes" id="UP000008066"/>
    </source>
</evidence>
<dbReference type="RefSeq" id="XP_006693164.1">
    <property type="nucleotide sequence ID" value="XM_006693101.1"/>
</dbReference>
<feature type="binding site" evidence="8">
    <location>
        <position position="741"/>
    </location>
    <ligand>
        <name>Mg(2+)</name>
        <dbReference type="ChEBI" id="CHEBI:18420"/>
    </ligand>
</feature>